<dbReference type="InterPro" id="IPR002223">
    <property type="entry name" value="Kunitz_BPTI"/>
</dbReference>
<protein>
    <recommendedName>
        <fullName evidence="1">BPTI/Kunitz inhibitor domain-containing protein</fullName>
    </recommendedName>
</protein>
<sequence length="87" mass="9079">MYSGCGGNANNFESASRCRFSCGFADRISCPGDVPHTGSCSGKSCPKGSSCHRGAHGGGKCCDDAISKKAENFDCGNKKVIKVSFYQ</sequence>
<evidence type="ECO:0000259" key="1">
    <source>
        <dbReference type="Pfam" id="PF00014"/>
    </source>
</evidence>
<evidence type="ECO:0000313" key="3">
    <source>
        <dbReference type="Proteomes" id="UP000230423"/>
    </source>
</evidence>
<dbReference type="EMBL" id="KZ354402">
    <property type="protein sequence ID" value="PIO61005.1"/>
    <property type="molecule type" value="Genomic_DNA"/>
</dbReference>
<dbReference type="Gene3D" id="4.10.410.10">
    <property type="entry name" value="Pancreatic trypsin inhibitor Kunitz domain"/>
    <property type="match status" value="1"/>
</dbReference>
<dbReference type="GO" id="GO:0004867">
    <property type="term" value="F:serine-type endopeptidase inhibitor activity"/>
    <property type="evidence" value="ECO:0007669"/>
    <property type="project" value="InterPro"/>
</dbReference>
<dbReference type="SUPFAM" id="SSF57362">
    <property type="entry name" value="BPTI-like"/>
    <property type="match status" value="1"/>
</dbReference>
<organism evidence="2 3">
    <name type="scientific">Teladorsagia circumcincta</name>
    <name type="common">Brown stomach worm</name>
    <name type="synonym">Ostertagia circumcincta</name>
    <dbReference type="NCBI Taxonomy" id="45464"/>
    <lineage>
        <taxon>Eukaryota</taxon>
        <taxon>Metazoa</taxon>
        <taxon>Ecdysozoa</taxon>
        <taxon>Nematoda</taxon>
        <taxon>Chromadorea</taxon>
        <taxon>Rhabditida</taxon>
        <taxon>Rhabditina</taxon>
        <taxon>Rhabditomorpha</taxon>
        <taxon>Strongyloidea</taxon>
        <taxon>Trichostrongylidae</taxon>
        <taxon>Teladorsagia</taxon>
    </lineage>
</organism>
<feature type="domain" description="BPTI/Kunitz inhibitor" evidence="1">
    <location>
        <begin position="1"/>
        <end position="22"/>
    </location>
</feature>
<dbReference type="OrthoDB" id="4473401at2759"/>
<accession>A0A2G9TSV1</accession>
<dbReference type="Pfam" id="PF00014">
    <property type="entry name" value="Kunitz_BPTI"/>
    <property type="match status" value="1"/>
</dbReference>
<reference evidence="2 3" key="1">
    <citation type="submission" date="2015-09" db="EMBL/GenBank/DDBJ databases">
        <title>Draft genome of the parasitic nematode Teladorsagia circumcincta isolate WARC Sus (inbred).</title>
        <authorList>
            <person name="Mitreva M."/>
        </authorList>
    </citation>
    <scope>NUCLEOTIDE SEQUENCE [LARGE SCALE GENOMIC DNA]</scope>
    <source>
        <strain evidence="2 3">S</strain>
    </source>
</reference>
<dbReference type="Proteomes" id="UP000230423">
    <property type="component" value="Unassembled WGS sequence"/>
</dbReference>
<keyword evidence="3" id="KW-1185">Reference proteome</keyword>
<name>A0A2G9TSV1_TELCI</name>
<dbReference type="AlphaFoldDB" id="A0A2G9TSV1"/>
<proteinExistence type="predicted"/>
<dbReference type="InterPro" id="IPR036880">
    <property type="entry name" value="Kunitz_BPTI_sf"/>
</dbReference>
<evidence type="ECO:0000313" key="2">
    <source>
        <dbReference type="EMBL" id="PIO61005.1"/>
    </source>
</evidence>
<gene>
    <name evidence="2" type="ORF">TELCIR_17486</name>
</gene>